<dbReference type="UniPathway" id="UPA00049">
    <property type="reaction ID" value="UER00059"/>
</dbReference>
<comment type="pathway">
    <text evidence="1">Amino-acid biosynthesis; L-isoleucine biosynthesis; L-isoleucine from 2-oxobutanoate: step 1/4.</text>
</comment>
<evidence type="ECO:0000259" key="12">
    <source>
        <dbReference type="Pfam" id="PF02775"/>
    </source>
</evidence>
<dbReference type="Proteomes" id="UP000466906">
    <property type="component" value="Chromosome"/>
</dbReference>
<comment type="similarity">
    <text evidence="3">Belongs to the TPP enzyme family.</text>
</comment>
<keyword evidence="7" id="KW-0786">Thiamine pyrophosphate</keyword>
<proteinExistence type="inferred from homology"/>
<dbReference type="SUPFAM" id="SSF52467">
    <property type="entry name" value="DHS-like NAD/FAD-binding domain"/>
    <property type="match status" value="1"/>
</dbReference>
<name>A0A6N4US67_9MYCO</name>
<gene>
    <name evidence="14" type="ORF">MALV_23830</name>
</gene>
<accession>A0A6N4US67</accession>
<evidence type="ECO:0000313" key="14">
    <source>
        <dbReference type="EMBL" id="BBX27258.1"/>
    </source>
</evidence>
<keyword evidence="6" id="KW-0274">FAD</keyword>
<dbReference type="CDD" id="cd00568">
    <property type="entry name" value="TPP_enzymes"/>
    <property type="match status" value="1"/>
</dbReference>
<feature type="domain" description="Thiamine pyrophosphate enzyme TPP-binding" evidence="12">
    <location>
        <begin position="395"/>
        <end position="547"/>
    </location>
</feature>
<dbReference type="GO" id="GO:0050660">
    <property type="term" value="F:flavin adenine dinucleotide binding"/>
    <property type="evidence" value="ECO:0007669"/>
    <property type="project" value="TreeGrafter"/>
</dbReference>
<evidence type="ECO:0000256" key="4">
    <source>
        <dbReference type="ARBA" id="ARBA00013145"/>
    </source>
</evidence>
<evidence type="ECO:0000256" key="9">
    <source>
        <dbReference type="ARBA" id="ARBA00048670"/>
    </source>
</evidence>
<comment type="pathway">
    <text evidence="2">Amino-acid biosynthesis; L-valine biosynthesis; L-valine from pyruvate: step 1/4.</text>
</comment>
<evidence type="ECO:0000256" key="3">
    <source>
        <dbReference type="ARBA" id="ARBA00007812"/>
    </source>
</evidence>
<keyword evidence="11" id="KW-1133">Transmembrane helix</keyword>
<evidence type="ECO:0000256" key="8">
    <source>
        <dbReference type="ARBA" id="ARBA00023304"/>
    </source>
</evidence>
<dbReference type="GO" id="GO:0009099">
    <property type="term" value="P:L-valine biosynthetic process"/>
    <property type="evidence" value="ECO:0007669"/>
    <property type="project" value="UniProtKB-UniPathway"/>
</dbReference>
<dbReference type="EC" id="2.2.1.6" evidence="4"/>
<comment type="catalytic activity">
    <reaction evidence="9">
        <text>2 pyruvate + H(+) = (2S)-2-acetolactate + CO2</text>
        <dbReference type="Rhea" id="RHEA:25249"/>
        <dbReference type="ChEBI" id="CHEBI:15361"/>
        <dbReference type="ChEBI" id="CHEBI:15378"/>
        <dbReference type="ChEBI" id="CHEBI:16526"/>
        <dbReference type="ChEBI" id="CHEBI:58476"/>
        <dbReference type="EC" id="2.2.1.6"/>
    </reaction>
</comment>
<sequence length="583" mass="60705">MVKAHRVVDHIVGYLAAHGISHIFGVDGANIEDLYDAAYFCDDITAVLAKHEFSAATMADGYSRSGAGIGVVAATSGGGCLNTVPGLGESLASRVPVLALIGQAPMTLDGRGAFQDTSGDNGSLDAHALFSAVSVYCRRVLKPEDILTALPEALAAARTGGPAVLLLPKDVQQAEVHAAAAGSVNGRVNGTVRRAGAGVGFGDPQVLERALRRADGPITIIAGEQVARDDARAELERLRATLRARVATVPDAKDVAGTPGLGSSSALGVTGVMGHPGVPVVAGQSALCLLVGTRMTVTARAGLDGVLGTVATYSIGAQVPYPSCTHVHSGDLRESLTQLARALSGPGRPPRVRVPDHLPRTQLRPPDHHGPGIRYRDAMSALDAVLTDGTDIVVDAGNVGASAIHYLPARRDGRFMVALGMGGMGYSFGAGIGMAFHRAASGSGRRTVVIAGDGSFFMHGMEIHTALQYRLPITFVLFDNHAHAMCVTREQLFYEDRYSYNRFGPSRLGAGLAAMFPGLPAYDVADVRQLPRALGMALDNDGPSVLSIECSADEIPPFAAFLTTTDSVPSDTEENRSHVTARA</sequence>
<feature type="domain" description="Thiamine pyrophosphate enzyme N-terminal TPP-binding" evidence="13">
    <location>
        <begin position="6"/>
        <end position="117"/>
    </location>
</feature>
<dbReference type="UniPathway" id="UPA00047">
    <property type="reaction ID" value="UER00055"/>
</dbReference>
<protein>
    <recommendedName>
        <fullName evidence="4">acetolactate synthase</fullName>
        <ecNumber evidence="4">2.2.1.6</ecNumber>
    </recommendedName>
</protein>
<evidence type="ECO:0000256" key="2">
    <source>
        <dbReference type="ARBA" id="ARBA00005025"/>
    </source>
</evidence>
<feature type="transmembrane region" description="Helical" evidence="11">
    <location>
        <begin position="415"/>
        <end position="436"/>
    </location>
</feature>
<dbReference type="InterPro" id="IPR045229">
    <property type="entry name" value="TPP_enz"/>
</dbReference>
<dbReference type="CDD" id="cd07035">
    <property type="entry name" value="TPP_PYR_POX_like"/>
    <property type="match status" value="1"/>
</dbReference>
<evidence type="ECO:0000256" key="6">
    <source>
        <dbReference type="ARBA" id="ARBA00022827"/>
    </source>
</evidence>
<dbReference type="GO" id="GO:0009097">
    <property type="term" value="P:isoleucine biosynthetic process"/>
    <property type="evidence" value="ECO:0007669"/>
    <property type="project" value="UniProtKB-UniPathway"/>
</dbReference>
<evidence type="ECO:0000256" key="1">
    <source>
        <dbReference type="ARBA" id="ARBA00004974"/>
    </source>
</evidence>
<keyword evidence="8" id="KW-0028">Amino-acid biosynthesis</keyword>
<dbReference type="GO" id="GO:0030976">
    <property type="term" value="F:thiamine pyrophosphate binding"/>
    <property type="evidence" value="ECO:0007669"/>
    <property type="project" value="InterPro"/>
</dbReference>
<keyword evidence="15" id="KW-1185">Reference proteome</keyword>
<evidence type="ECO:0000313" key="15">
    <source>
        <dbReference type="Proteomes" id="UP000466906"/>
    </source>
</evidence>
<dbReference type="InterPro" id="IPR029061">
    <property type="entry name" value="THDP-binding"/>
</dbReference>
<dbReference type="EMBL" id="AP022565">
    <property type="protein sequence ID" value="BBX27258.1"/>
    <property type="molecule type" value="Genomic_DNA"/>
</dbReference>
<dbReference type="Pfam" id="PF02776">
    <property type="entry name" value="TPP_enzyme_N"/>
    <property type="match status" value="1"/>
</dbReference>
<organism evidence="14 15">
    <name type="scientific">Mycolicibacterium alvei</name>
    <dbReference type="NCBI Taxonomy" id="67081"/>
    <lineage>
        <taxon>Bacteria</taxon>
        <taxon>Bacillati</taxon>
        <taxon>Actinomycetota</taxon>
        <taxon>Actinomycetes</taxon>
        <taxon>Mycobacteriales</taxon>
        <taxon>Mycobacteriaceae</taxon>
        <taxon>Mycolicibacterium</taxon>
    </lineage>
</organism>
<dbReference type="Pfam" id="PF02775">
    <property type="entry name" value="TPP_enzyme_C"/>
    <property type="match status" value="1"/>
</dbReference>
<dbReference type="InterPro" id="IPR012001">
    <property type="entry name" value="Thiamin_PyroP_enz_TPP-bd_dom"/>
</dbReference>
<dbReference type="Gene3D" id="3.40.50.970">
    <property type="match status" value="2"/>
</dbReference>
<dbReference type="AlphaFoldDB" id="A0A6N4US67"/>
<keyword evidence="5" id="KW-0285">Flavoprotein</keyword>
<feature type="region of interest" description="Disordered" evidence="10">
    <location>
        <begin position="342"/>
        <end position="372"/>
    </location>
</feature>
<keyword evidence="8" id="KW-0100">Branched-chain amino acid biosynthesis</keyword>
<evidence type="ECO:0000259" key="13">
    <source>
        <dbReference type="Pfam" id="PF02776"/>
    </source>
</evidence>
<dbReference type="GO" id="GO:0003984">
    <property type="term" value="F:acetolactate synthase activity"/>
    <property type="evidence" value="ECO:0007669"/>
    <property type="project" value="UniProtKB-EC"/>
</dbReference>
<reference evidence="14 15" key="1">
    <citation type="journal article" date="2019" name="Emerg. Microbes Infect.">
        <title>Comprehensive subspecies identification of 175 nontuberculous mycobacteria species based on 7547 genomic profiles.</title>
        <authorList>
            <person name="Matsumoto Y."/>
            <person name="Kinjo T."/>
            <person name="Motooka D."/>
            <person name="Nabeya D."/>
            <person name="Jung N."/>
            <person name="Uechi K."/>
            <person name="Horii T."/>
            <person name="Iida T."/>
            <person name="Fujita J."/>
            <person name="Nakamura S."/>
        </authorList>
    </citation>
    <scope>NUCLEOTIDE SEQUENCE [LARGE SCALE GENOMIC DNA]</scope>
    <source>
        <strain evidence="14 15">JCM 12272</strain>
    </source>
</reference>
<evidence type="ECO:0000256" key="11">
    <source>
        <dbReference type="SAM" id="Phobius"/>
    </source>
</evidence>
<dbReference type="GO" id="GO:0000287">
    <property type="term" value="F:magnesium ion binding"/>
    <property type="evidence" value="ECO:0007669"/>
    <property type="project" value="UniProtKB-ARBA"/>
</dbReference>
<keyword evidence="11" id="KW-0812">Transmembrane</keyword>
<dbReference type="Gene3D" id="3.40.50.1220">
    <property type="entry name" value="TPP-binding domain"/>
    <property type="match status" value="1"/>
</dbReference>
<evidence type="ECO:0000256" key="7">
    <source>
        <dbReference type="ARBA" id="ARBA00023052"/>
    </source>
</evidence>
<dbReference type="InterPro" id="IPR029035">
    <property type="entry name" value="DHS-like_NAD/FAD-binding_dom"/>
</dbReference>
<dbReference type="PANTHER" id="PTHR18968">
    <property type="entry name" value="THIAMINE PYROPHOSPHATE ENZYMES"/>
    <property type="match status" value="1"/>
</dbReference>
<dbReference type="PANTHER" id="PTHR18968:SF13">
    <property type="entry name" value="ACETOLACTATE SYNTHASE CATALYTIC SUBUNIT, MITOCHONDRIAL"/>
    <property type="match status" value="1"/>
</dbReference>
<feature type="compositionally biased region" description="Basic and acidic residues" evidence="10">
    <location>
        <begin position="353"/>
        <end position="372"/>
    </location>
</feature>
<dbReference type="KEGG" id="malv:MALV_23830"/>
<dbReference type="InterPro" id="IPR011766">
    <property type="entry name" value="TPP_enzyme_TPP-bd"/>
</dbReference>
<dbReference type="SUPFAM" id="SSF52518">
    <property type="entry name" value="Thiamin diphosphate-binding fold (THDP-binding)"/>
    <property type="match status" value="2"/>
</dbReference>
<evidence type="ECO:0000256" key="5">
    <source>
        <dbReference type="ARBA" id="ARBA00022630"/>
    </source>
</evidence>
<dbReference type="RefSeq" id="WP_163664141.1">
    <property type="nucleotide sequence ID" value="NZ_AP022565.1"/>
</dbReference>
<keyword evidence="11" id="KW-0472">Membrane</keyword>
<dbReference type="GO" id="GO:0005948">
    <property type="term" value="C:acetolactate synthase complex"/>
    <property type="evidence" value="ECO:0007669"/>
    <property type="project" value="TreeGrafter"/>
</dbReference>
<evidence type="ECO:0000256" key="10">
    <source>
        <dbReference type="SAM" id="MobiDB-lite"/>
    </source>
</evidence>